<evidence type="ECO:0000313" key="2">
    <source>
        <dbReference type="Proteomes" id="UP000798662"/>
    </source>
</evidence>
<evidence type="ECO:0000313" key="1">
    <source>
        <dbReference type="EMBL" id="KAK1869275.1"/>
    </source>
</evidence>
<name>A0ACC3CGQ3_PYRYE</name>
<organism evidence="1 2">
    <name type="scientific">Pyropia yezoensis</name>
    <name type="common">Susabi-nori</name>
    <name type="synonym">Porphyra yezoensis</name>
    <dbReference type="NCBI Taxonomy" id="2788"/>
    <lineage>
        <taxon>Eukaryota</taxon>
        <taxon>Rhodophyta</taxon>
        <taxon>Bangiophyceae</taxon>
        <taxon>Bangiales</taxon>
        <taxon>Bangiaceae</taxon>
        <taxon>Pyropia</taxon>
    </lineage>
</organism>
<dbReference type="EMBL" id="CM020620">
    <property type="protein sequence ID" value="KAK1869275.1"/>
    <property type="molecule type" value="Genomic_DNA"/>
</dbReference>
<gene>
    <name evidence="1" type="ORF">I4F81_011754</name>
</gene>
<dbReference type="Proteomes" id="UP000798662">
    <property type="component" value="Chromosome 3"/>
</dbReference>
<protein>
    <submittedName>
        <fullName evidence="1">Uncharacterized protein</fullName>
    </submittedName>
</protein>
<keyword evidence="2" id="KW-1185">Reference proteome</keyword>
<proteinExistence type="predicted"/>
<accession>A0ACC3CGQ3</accession>
<sequence length="160" mass="15585">MAGEVVKKAAIGVSGGAVGGAVGGDAPGSMLAGAGAAGGGTIGNGAGRKDGPAAEGALGDQAAEGAGSGSGVVLAYMVAYLRTKALPTWRSPGAGKAPSPAGTAAKPFGAVSVHKNRSLWCPRVRMVDIKPASDVPALASRRLKLDKVDDVFVITAMTVF</sequence>
<comment type="caution">
    <text evidence="1">The sequence shown here is derived from an EMBL/GenBank/DDBJ whole genome shotgun (WGS) entry which is preliminary data.</text>
</comment>
<reference evidence="1" key="1">
    <citation type="submission" date="2019-11" db="EMBL/GenBank/DDBJ databases">
        <title>Nori genome reveals adaptations in red seaweeds to the harsh intertidal environment.</title>
        <authorList>
            <person name="Wang D."/>
            <person name="Mao Y."/>
        </authorList>
    </citation>
    <scope>NUCLEOTIDE SEQUENCE</scope>
    <source>
        <tissue evidence="1">Gametophyte</tissue>
    </source>
</reference>